<dbReference type="CDD" id="cd13844">
    <property type="entry name" value="CuRO_1_BOD_CotA_like"/>
    <property type="match status" value="1"/>
</dbReference>
<dbReference type="Proteomes" id="UP000192726">
    <property type="component" value="Chromosome"/>
</dbReference>
<sequence>MPPLDPARTDIVHYSIAARQFRQQVLPPGLPATTVWGYGSTRHPGTFHCPAFTIEARFGTPVRVRWKNGLRDRNGRYLPHLLPVDPTLHWANPPGGTSARDSRPVFRATPGPYTGPVPIVTHLHGGRNSEESDGYTEAWYLPDAADIPAGYARVGSFYEEFNRAFAAGHGESWGLGEAVYQYPNRERASTFWFHDHALGVTRLNVYAGLAGFYLLRGGPADLPEGVLPGPAPRLGDPPGQSYHEIPLIIQDRAFHADGSLHYPAGRAAFDGFAGPYVPHSDIPPIWNPECFGNTMVVNGRTWPVLPIEPRRYRFRLLNGCNSRFLTLKIVANSSARRPAPAVLPFWQLGNEGGFLPAPVRREQVLTSPAERADVIVDFTHVPVGTSLYLINEGPDKAFGGGKPGTEFAPADPATTGQVMKFVVGPLTAPDTSVPPDQLTLPQFDPLPAADRTRRLSLSEKTSASLPHVGPRGLLLGTLSATGKPVPMRWDDPVTENPAVGTTEVWEIHNFTADAHPIHIHEVQFQVVDRQRSGHPAQPPEPWERGLKDTVVAYPGMVTRVKARFDRRGRYVWHCHMLEHEDNEMMRPYLVV</sequence>
<keyword evidence="4" id="KW-1185">Reference proteome</keyword>
<evidence type="ECO:0000313" key="3">
    <source>
        <dbReference type="EMBL" id="ARF59215.1"/>
    </source>
</evidence>
<dbReference type="OrthoDB" id="345021at2"/>
<dbReference type="PANTHER" id="PTHR48267">
    <property type="entry name" value="CUPREDOXIN SUPERFAMILY PROTEIN"/>
    <property type="match status" value="1"/>
</dbReference>
<proteinExistence type="inferred from homology"/>
<dbReference type="InterPro" id="IPR011706">
    <property type="entry name" value="Cu-oxidase_C"/>
</dbReference>
<organism evidence="3 4">
    <name type="scientific">Streptomyces gilvosporeus</name>
    <dbReference type="NCBI Taxonomy" id="553510"/>
    <lineage>
        <taxon>Bacteria</taxon>
        <taxon>Bacillati</taxon>
        <taxon>Actinomycetota</taxon>
        <taxon>Actinomycetes</taxon>
        <taxon>Kitasatosporales</taxon>
        <taxon>Streptomycetaceae</taxon>
        <taxon>Streptomyces</taxon>
    </lineage>
</organism>
<dbReference type="Gene3D" id="2.60.40.420">
    <property type="entry name" value="Cupredoxins - blue copper proteins"/>
    <property type="match status" value="3"/>
</dbReference>
<protein>
    <submittedName>
        <fullName evidence="3">Bilirubin oxidase</fullName>
    </submittedName>
</protein>
<name>A0A1V0U1V9_9ACTN</name>
<dbReference type="Pfam" id="PF07731">
    <property type="entry name" value="Cu-oxidase_2"/>
    <property type="match status" value="1"/>
</dbReference>
<evidence type="ECO:0000313" key="4">
    <source>
        <dbReference type="Proteomes" id="UP000192726"/>
    </source>
</evidence>
<accession>A0A1V0U1V9</accession>
<dbReference type="EMBL" id="CP020569">
    <property type="protein sequence ID" value="ARF59215.1"/>
    <property type="molecule type" value="Genomic_DNA"/>
</dbReference>
<dbReference type="CDD" id="cd13891">
    <property type="entry name" value="CuRO_3_CotA_like"/>
    <property type="match status" value="1"/>
</dbReference>
<gene>
    <name evidence="3" type="ORF">B1H19_03445</name>
</gene>
<dbReference type="SUPFAM" id="SSF49503">
    <property type="entry name" value="Cupredoxins"/>
    <property type="match status" value="3"/>
</dbReference>
<dbReference type="InterPro" id="IPR045087">
    <property type="entry name" value="Cu-oxidase_fam"/>
</dbReference>
<comment type="similarity">
    <text evidence="1">Belongs to the multicopper oxidase family.</text>
</comment>
<dbReference type="GO" id="GO:0005507">
    <property type="term" value="F:copper ion binding"/>
    <property type="evidence" value="ECO:0007669"/>
    <property type="project" value="InterPro"/>
</dbReference>
<evidence type="ECO:0000259" key="2">
    <source>
        <dbReference type="Pfam" id="PF07731"/>
    </source>
</evidence>
<evidence type="ECO:0000256" key="1">
    <source>
        <dbReference type="ARBA" id="ARBA00010609"/>
    </source>
</evidence>
<dbReference type="KEGG" id="sgv:B1H19_03445"/>
<dbReference type="InterPro" id="IPR008972">
    <property type="entry name" value="Cupredoxin"/>
</dbReference>
<dbReference type="AlphaFoldDB" id="A0A1V0U1V9"/>
<dbReference type="GO" id="GO:0016491">
    <property type="term" value="F:oxidoreductase activity"/>
    <property type="evidence" value="ECO:0007669"/>
    <property type="project" value="InterPro"/>
</dbReference>
<reference evidence="3 4" key="1">
    <citation type="submission" date="2017-04" db="EMBL/GenBank/DDBJ databases">
        <title>Complete Genome Sequence of Streptomyces gilvosporeus F607, a Capable Producer of Natamycin.</title>
        <authorList>
            <person name="Zong G."/>
            <person name="Zhong C."/>
            <person name="Fu J."/>
            <person name="Qin R."/>
            <person name="Cao G."/>
        </authorList>
    </citation>
    <scope>NUCLEOTIDE SEQUENCE [LARGE SCALE GENOMIC DNA]</scope>
    <source>
        <strain evidence="3 4">F607</strain>
    </source>
</reference>
<feature type="domain" description="Plastocyanin-like" evidence="2">
    <location>
        <begin position="494"/>
        <end position="590"/>
    </location>
</feature>
<dbReference type="CDD" id="cd13868">
    <property type="entry name" value="CuRO_2_CotA_like"/>
    <property type="match status" value="1"/>
</dbReference>
<dbReference type="PANTHER" id="PTHR48267:SF1">
    <property type="entry name" value="BILIRUBIN OXIDASE"/>
    <property type="match status" value="1"/>
</dbReference>
<dbReference type="STRING" id="553510.B1H19_03445"/>